<reference evidence="11" key="2">
    <citation type="journal article" date="2021" name="Sci. Data">
        <title>Chromosome-scale genome sequencing, assembly and annotation of six genomes from subfamily Leishmaniinae.</title>
        <authorList>
            <person name="Almutairi H."/>
            <person name="Urbaniak M.D."/>
            <person name="Bates M.D."/>
            <person name="Jariyapan N."/>
            <person name="Kwakye-Nuako G."/>
            <person name="Thomaz Soccol V."/>
            <person name="Al-Salem W.S."/>
            <person name="Dillon R.J."/>
            <person name="Bates P.A."/>
            <person name="Gatherer D."/>
        </authorList>
    </citation>
    <scope>NUCLEOTIDE SEQUENCE [LARGE SCALE GENOMIC DNA]</scope>
</reference>
<dbReference type="GO" id="GO:0005886">
    <property type="term" value="C:plasma membrane"/>
    <property type="evidence" value="ECO:0007669"/>
    <property type="project" value="UniProtKB-SubCell"/>
</dbReference>
<keyword evidence="4 9" id="KW-0812">Transmembrane</keyword>
<dbReference type="Pfam" id="PF02537">
    <property type="entry name" value="CRCB"/>
    <property type="match status" value="2"/>
</dbReference>
<feature type="transmembrane region" description="Helical" evidence="9">
    <location>
        <begin position="190"/>
        <end position="207"/>
    </location>
</feature>
<dbReference type="GO" id="GO:1903425">
    <property type="term" value="F:fluoride transmembrane transporter activity"/>
    <property type="evidence" value="ECO:0007669"/>
    <property type="project" value="TreeGrafter"/>
</dbReference>
<dbReference type="KEGG" id="lmat:92511689"/>
<dbReference type="EMBL" id="JAFEUZ010000031">
    <property type="protein sequence ID" value="KAG5471482.1"/>
    <property type="molecule type" value="Genomic_DNA"/>
</dbReference>
<dbReference type="RefSeq" id="XP_067176456.1">
    <property type="nucleotide sequence ID" value="XM_067319177.1"/>
</dbReference>
<proteinExistence type="inferred from homology"/>
<keyword evidence="5 9" id="KW-1133">Transmembrane helix</keyword>
<keyword evidence="3" id="KW-1003">Cell membrane</keyword>
<keyword evidence="6 9" id="KW-0472">Membrane</keyword>
<dbReference type="GeneID" id="92511689"/>
<comment type="caution">
    <text evidence="10">The sequence shown here is derived from an EMBL/GenBank/DDBJ whole genome shotgun (WGS) entry which is preliminary data.</text>
</comment>
<evidence type="ECO:0000256" key="8">
    <source>
        <dbReference type="ARBA" id="ARBA00035585"/>
    </source>
</evidence>
<name>A0A836GPE0_9TRYP</name>
<dbReference type="PANTHER" id="PTHR28259">
    <property type="entry name" value="FLUORIDE EXPORT PROTEIN 1-RELATED"/>
    <property type="match status" value="1"/>
</dbReference>
<feature type="transmembrane region" description="Helical" evidence="9">
    <location>
        <begin position="93"/>
        <end position="110"/>
    </location>
</feature>
<dbReference type="AlphaFoldDB" id="A0A836GPE0"/>
<dbReference type="OrthoDB" id="409792at2759"/>
<evidence type="ECO:0000256" key="6">
    <source>
        <dbReference type="ARBA" id="ARBA00023136"/>
    </source>
</evidence>
<evidence type="ECO:0000256" key="7">
    <source>
        <dbReference type="ARBA" id="ARBA00035120"/>
    </source>
</evidence>
<evidence type="ECO:0000313" key="10">
    <source>
        <dbReference type="EMBL" id="KAG5471482.1"/>
    </source>
</evidence>
<dbReference type="Proteomes" id="UP000673552">
    <property type="component" value="Unassembled WGS sequence"/>
</dbReference>
<protein>
    <recommendedName>
        <fullName evidence="12">CrcB-like protein</fullName>
    </recommendedName>
</protein>
<reference evidence="11" key="1">
    <citation type="journal article" date="2021" name="Microbiol. Resour. Announc.">
        <title>LGAAP: Leishmaniinae Genome Assembly and Annotation Pipeline.</title>
        <authorList>
            <person name="Almutairi H."/>
            <person name="Urbaniak M.D."/>
            <person name="Bates M.D."/>
            <person name="Jariyapan N."/>
            <person name="Kwakye-Nuako G."/>
            <person name="Thomaz-Soccol V."/>
            <person name="Al-Salem W.S."/>
            <person name="Dillon R.J."/>
            <person name="Bates P.A."/>
            <person name="Gatherer D."/>
        </authorList>
    </citation>
    <scope>NUCLEOTIDE SEQUENCE [LARGE SCALE GENOMIC DNA]</scope>
</reference>
<gene>
    <name evidence="10" type="ORF">LSCM1_01573</name>
</gene>
<sequence length="396" mass="41919">MTPPLNEPMQSEAESPCLGAAVPAGQAIPVNAQPDAHFTSTEAACGHRTLSSHSDGEGHNMASRSEQIICPSRCPQSPRPLVTTPYTESWPPAVLLLLSCVVVGAAGLGGNATRVALENEFRANTFLPQLMYIGPNGLGACLMGFFVAALPPEAELPLTYRALCVGFCGSLTTFSAWIVKVVVQDTAADAFGHLFIGGTLPIVLFIWGRDGGRGARWCCERFIRCSWATWPSRRSVLWAVDVVVSVVAVLAAVLVPALVQVRMSDGDLHAITNDLRIVVLAPAGAVTRFVLSVSLNRKTCAAQLPWGTLAANLLGVLLAISMLNMALRDPSCEWYTAIEKGISGALSTVSTLAKELVGFYGRGRVLSAYVYALVSVGLSLLIAGIGRPQMYGHSVS</sequence>
<feature type="transmembrane region" description="Helical" evidence="9">
    <location>
        <begin position="130"/>
        <end position="151"/>
    </location>
</feature>
<feature type="transmembrane region" description="Helical" evidence="9">
    <location>
        <begin position="158"/>
        <end position="178"/>
    </location>
</feature>
<evidence type="ECO:0008006" key="12">
    <source>
        <dbReference type="Google" id="ProtNLM"/>
    </source>
</evidence>
<dbReference type="InterPro" id="IPR003691">
    <property type="entry name" value="FluC"/>
</dbReference>
<feature type="transmembrane region" description="Helical" evidence="9">
    <location>
        <begin position="307"/>
        <end position="327"/>
    </location>
</feature>
<comment type="catalytic activity">
    <reaction evidence="8">
        <text>fluoride(in) = fluoride(out)</text>
        <dbReference type="Rhea" id="RHEA:76159"/>
        <dbReference type="ChEBI" id="CHEBI:17051"/>
    </reaction>
    <physiologicalReaction direction="left-to-right" evidence="8">
        <dbReference type="Rhea" id="RHEA:76160"/>
    </physiologicalReaction>
</comment>
<evidence type="ECO:0000256" key="4">
    <source>
        <dbReference type="ARBA" id="ARBA00022692"/>
    </source>
</evidence>
<evidence type="ECO:0000256" key="1">
    <source>
        <dbReference type="ARBA" id="ARBA00002598"/>
    </source>
</evidence>
<comment type="subcellular location">
    <subcellularLocation>
        <location evidence="2">Cell membrane</location>
        <topology evidence="2">Multi-pass membrane protein</topology>
    </subcellularLocation>
</comment>
<feature type="transmembrane region" description="Helical" evidence="9">
    <location>
        <begin position="236"/>
        <end position="255"/>
    </location>
</feature>
<organism evidence="10 11">
    <name type="scientific">Leishmania martiniquensis</name>
    <dbReference type="NCBI Taxonomy" id="1580590"/>
    <lineage>
        <taxon>Eukaryota</taxon>
        <taxon>Discoba</taxon>
        <taxon>Euglenozoa</taxon>
        <taxon>Kinetoplastea</taxon>
        <taxon>Metakinetoplastina</taxon>
        <taxon>Trypanosomatida</taxon>
        <taxon>Trypanosomatidae</taxon>
        <taxon>Leishmaniinae</taxon>
        <taxon>Leishmania</taxon>
    </lineage>
</organism>
<evidence type="ECO:0000256" key="3">
    <source>
        <dbReference type="ARBA" id="ARBA00022475"/>
    </source>
</evidence>
<comment type="function">
    <text evidence="1">Fluoride channel required for the rapid expulsion of cytoplasmic fluoride.</text>
</comment>
<keyword evidence="11" id="KW-1185">Reference proteome</keyword>
<evidence type="ECO:0000256" key="9">
    <source>
        <dbReference type="SAM" id="Phobius"/>
    </source>
</evidence>
<evidence type="ECO:0000256" key="2">
    <source>
        <dbReference type="ARBA" id="ARBA00004651"/>
    </source>
</evidence>
<evidence type="ECO:0000313" key="11">
    <source>
        <dbReference type="Proteomes" id="UP000673552"/>
    </source>
</evidence>
<accession>A0A836GPE0</accession>
<dbReference type="PANTHER" id="PTHR28259:SF1">
    <property type="entry name" value="FLUORIDE EXPORT PROTEIN 1-RELATED"/>
    <property type="match status" value="1"/>
</dbReference>
<feature type="transmembrane region" description="Helical" evidence="9">
    <location>
        <begin position="368"/>
        <end position="386"/>
    </location>
</feature>
<comment type="similarity">
    <text evidence="7">Belongs to the fluoride channel Fluc/FEX (TC 1.A.43) family.</text>
</comment>
<evidence type="ECO:0000256" key="5">
    <source>
        <dbReference type="ARBA" id="ARBA00022989"/>
    </source>
</evidence>